<feature type="domain" description="Glycosyl transferase family 51" evidence="12">
    <location>
        <begin position="98"/>
        <end position="296"/>
    </location>
</feature>
<dbReference type="GO" id="GO:0006508">
    <property type="term" value="P:proteolysis"/>
    <property type="evidence" value="ECO:0007669"/>
    <property type="project" value="UniProtKB-KW"/>
</dbReference>
<gene>
    <name evidence="13" type="ORF">SAMN02745716_1752</name>
</gene>
<comment type="catalytic activity">
    <reaction evidence="7">
        <text>Preferential cleavage: (Ac)2-L-Lys-D-Ala-|-D-Ala. Also transpeptidation of peptidyl-alanyl moieties that are N-acyl substituents of D-alanine.</text>
        <dbReference type="EC" id="3.4.16.4"/>
    </reaction>
</comment>
<accession>A0A1H6FVK9</accession>
<evidence type="ECO:0000313" key="13">
    <source>
        <dbReference type="EMBL" id="SEH14829.1"/>
    </source>
</evidence>
<organism evidence="13 14">
    <name type="scientific">Thermoleophilum album</name>
    <dbReference type="NCBI Taxonomy" id="29539"/>
    <lineage>
        <taxon>Bacteria</taxon>
        <taxon>Bacillati</taxon>
        <taxon>Actinomycetota</taxon>
        <taxon>Thermoleophilia</taxon>
        <taxon>Thermoleophilales</taxon>
        <taxon>Thermoleophilaceae</taxon>
        <taxon>Thermoleophilum</taxon>
    </lineage>
</organism>
<dbReference type="GO" id="GO:0008955">
    <property type="term" value="F:peptidoglycan glycosyltransferase activity"/>
    <property type="evidence" value="ECO:0007669"/>
    <property type="project" value="UniProtKB-EC"/>
</dbReference>
<dbReference type="Gene3D" id="1.10.3810.10">
    <property type="entry name" value="Biosynthetic peptidoglycan transglycosylase-like"/>
    <property type="match status" value="1"/>
</dbReference>
<dbReference type="PANTHER" id="PTHR32282">
    <property type="entry name" value="BINDING PROTEIN TRANSPEPTIDASE, PUTATIVE-RELATED"/>
    <property type="match status" value="1"/>
</dbReference>
<dbReference type="GO" id="GO:0009002">
    <property type="term" value="F:serine-type D-Ala-D-Ala carboxypeptidase activity"/>
    <property type="evidence" value="ECO:0007669"/>
    <property type="project" value="UniProtKB-EC"/>
</dbReference>
<dbReference type="RefSeq" id="WP_177169433.1">
    <property type="nucleotide sequence ID" value="NZ_FNWJ01000002.1"/>
</dbReference>
<evidence type="ECO:0000256" key="6">
    <source>
        <dbReference type="ARBA" id="ARBA00023268"/>
    </source>
</evidence>
<keyword evidence="14" id="KW-1185">Reference proteome</keyword>
<dbReference type="InterPro" id="IPR050396">
    <property type="entry name" value="Glycosyltr_51/Transpeptidase"/>
</dbReference>
<dbReference type="Gene3D" id="3.40.710.10">
    <property type="entry name" value="DD-peptidase/beta-lactamase superfamily"/>
    <property type="match status" value="1"/>
</dbReference>
<protein>
    <submittedName>
        <fullName evidence="13">Penicillin-binding protein 1A</fullName>
    </submittedName>
</protein>
<dbReference type="Pfam" id="PF00905">
    <property type="entry name" value="Transpeptidase"/>
    <property type="match status" value="1"/>
</dbReference>
<dbReference type="SUPFAM" id="SSF53955">
    <property type="entry name" value="Lysozyme-like"/>
    <property type="match status" value="1"/>
</dbReference>
<dbReference type="STRING" id="29539.SAMN02745716_1752"/>
<dbReference type="InterPro" id="IPR012338">
    <property type="entry name" value="Beta-lactam/transpept-like"/>
</dbReference>
<keyword evidence="1" id="KW-0121">Carboxypeptidase</keyword>
<dbReference type="InterPro" id="IPR036950">
    <property type="entry name" value="PBP_transglycosylase"/>
</dbReference>
<evidence type="ECO:0000259" key="12">
    <source>
        <dbReference type="Pfam" id="PF00912"/>
    </source>
</evidence>
<feature type="compositionally biased region" description="Low complexity" evidence="9">
    <location>
        <begin position="781"/>
        <end position="790"/>
    </location>
</feature>
<reference evidence="14" key="1">
    <citation type="submission" date="2016-10" db="EMBL/GenBank/DDBJ databases">
        <authorList>
            <person name="Varghese N."/>
            <person name="Submissions S."/>
        </authorList>
    </citation>
    <scope>NUCLEOTIDE SEQUENCE [LARGE SCALE GENOMIC DNA]</scope>
    <source>
        <strain evidence="14">ATCC 35263</strain>
    </source>
</reference>
<keyword evidence="2" id="KW-0645">Protease</keyword>
<dbReference type="InterPro" id="IPR023346">
    <property type="entry name" value="Lysozyme-like_dom_sf"/>
</dbReference>
<comment type="catalytic activity">
    <reaction evidence="8">
        <text>[GlcNAc-(1-&gt;4)-Mur2Ac(oyl-L-Ala-gamma-D-Glu-L-Lys-D-Ala-D-Ala)](n)-di-trans,octa-cis-undecaprenyl diphosphate + beta-D-GlcNAc-(1-&gt;4)-Mur2Ac(oyl-L-Ala-gamma-D-Glu-L-Lys-D-Ala-D-Ala)-di-trans,octa-cis-undecaprenyl diphosphate = [GlcNAc-(1-&gt;4)-Mur2Ac(oyl-L-Ala-gamma-D-Glu-L-Lys-D-Ala-D-Ala)](n+1)-di-trans,octa-cis-undecaprenyl diphosphate + di-trans,octa-cis-undecaprenyl diphosphate + H(+)</text>
        <dbReference type="Rhea" id="RHEA:23708"/>
        <dbReference type="Rhea" id="RHEA-COMP:9602"/>
        <dbReference type="Rhea" id="RHEA-COMP:9603"/>
        <dbReference type="ChEBI" id="CHEBI:15378"/>
        <dbReference type="ChEBI" id="CHEBI:58405"/>
        <dbReference type="ChEBI" id="CHEBI:60033"/>
        <dbReference type="ChEBI" id="CHEBI:78435"/>
        <dbReference type="EC" id="2.4.99.28"/>
    </reaction>
</comment>
<evidence type="ECO:0000256" key="2">
    <source>
        <dbReference type="ARBA" id="ARBA00022670"/>
    </source>
</evidence>
<dbReference type="InterPro" id="IPR001264">
    <property type="entry name" value="Glyco_trans_51"/>
</dbReference>
<keyword evidence="6" id="KW-0511">Multifunctional enzyme</keyword>
<keyword evidence="10" id="KW-0812">Transmembrane</keyword>
<evidence type="ECO:0000256" key="1">
    <source>
        <dbReference type="ARBA" id="ARBA00022645"/>
    </source>
</evidence>
<name>A0A1H6FVK9_THEAL</name>
<keyword evidence="3" id="KW-0328">Glycosyltransferase</keyword>
<feature type="compositionally biased region" description="Polar residues" evidence="9">
    <location>
        <begin position="746"/>
        <end position="755"/>
    </location>
</feature>
<dbReference type="Proteomes" id="UP000222056">
    <property type="component" value="Unassembled WGS sequence"/>
</dbReference>
<sequence length="790" mass="85156">MERPPTLVPVADRQQSDVLRPNGGSELRPPATRTRVKWLRLAVVLLALALLAAISTLFGMLMAVASDLPALENAAEYRRAQNSVLYADAGGGRRGPAIARLTGNDHRILLSQEQISPHLKNAVVAIEDRRFYEHRGVDYQGILRALVQDVLNRRAVQGGSTITQQFVKNALSAQNRRTVLQKMREAALAYHLERKWSKRKILTEYLNTVYFGNGAYGAESAARTYFGRTLDPARYGTPGTPPNSSRGVLDGEPLAARLDPAQAALLAGMIASPSLYDPIQNPRRARARRNLVLRRMLEQGYLTRQQFNQALAEPLPTRADITPPSPDSADPYFSTWVTQTLVDRYGAGLVFGGGLRVTTTIDWPLQQAVRNAIRRHLNGVGPSAAVVAIENRTAEVKAIVGGDDYLRRPFNVAVQGHRQPGSAFKPFILIEALLRGISPDRTFVSRPKQFRVPGSPGEVFRVNNYENHYAGITTLRSATASSDNSVYAELGLTLGTRRIARLAQRMGIETPVSTNPAMTLGGLRIGLSPLELAYAYTTIANRGLRVSGTLATRPLGPVTIERVEGSGRDDRNRVRAQRVFPTTIGEQAQQVLAGVLQYGTGRAARIGEFAFGKTGTTENYGDAWFVGSNRELTVAVWVGYPDRLKPMLTEYGGKPVAGGTYPALIWRDVMLSWIQLRDQRRRQRGVQEQRSLAPPVPSPPTAQPGTGTAAEPPRRTTTAPAPLTPKPQAGAGSGTSGGLAPPQPSAPSNSGQAPNQAPRSTPPSTPSPSAPTPPSRGGGATPPSAGSGSG</sequence>
<evidence type="ECO:0000256" key="9">
    <source>
        <dbReference type="SAM" id="MobiDB-lite"/>
    </source>
</evidence>
<keyword evidence="4" id="KW-0808">Transferase</keyword>
<dbReference type="GO" id="GO:0008658">
    <property type="term" value="F:penicillin binding"/>
    <property type="evidence" value="ECO:0007669"/>
    <property type="project" value="InterPro"/>
</dbReference>
<feature type="domain" description="Penicillin-binding protein transpeptidase" evidence="11">
    <location>
        <begin position="385"/>
        <end position="631"/>
    </location>
</feature>
<feature type="compositionally biased region" description="Low complexity" evidence="9">
    <location>
        <begin position="703"/>
        <end position="730"/>
    </location>
</feature>
<evidence type="ECO:0000256" key="10">
    <source>
        <dbReference type="SAM" id="Phobius"/>
    </source>
</evidence>
<keyword evidence="10" id="KW-0472">Membrane</keyword>
<keyword evidence="10" id="KW-1133">Transmembrane helix</keyword>
<dbReference type="GO" id="GO:0009252">
    <property type="term" value="P:peptidoglycan biosynthetic process"/>
    <property type="evidence" value="ECO:0007669"/>
    <property type="project" value="TreeGrafter"/>
</dbReference>
<feature type="region of interest" description="Disordered" evidence="9">
    <location>
        <begin position="682"/>
        <end position="790"/>
    </location>
</feature>
<evidence type="ECO:0000256" key="4">
    <source>
        <dbReference type="ARBA" id="ARBA00022679"/>
    </source>
</evidence>
<evidence type="ECO:0000313" key="14">
    <source>
        <dbReference type="Proteomes" id="UP000222056"/>
    </source>
</evidence>
<dbReference type="EMBL" id="FNWJ01000002">
    <property type="protein sequence ID" value="SEH14829.1"/>
    <property type="molecule type" value="Genomic_DNA"/>
</dbReference>
<evidence type="ECO:0000256" key="7">
    <source>
        <dbReference type="ARBA" id="ARBA00034000"/>
    </source>
</evidence>
<proteinExistence type="predicted"/>
<dbReference type="SUPFAM" id="SSF56601">
    <property type="entry name" value="beta-lactamase/transpeptidase-like"/>
    <property type="match status" value="1"/>
</dbReference>
<dbReference type="InterPro" id="IPR001460">
    <property type="entry name" value="PCN-bd_Tpept"/>
</dbReference>
<feature type="transmembrane region" description="Helical" evidence="10">
    <location>
        <begin position="38"/>
        <end position="64"/>
    </location>
</feature>
<evidence type="ECO:0000259" key="11">
    <source>
        <dbReference type="Pfam" id="PF00905"/>
    </source>
</evidence>
<dbReference type="Pfam" id="PF00912">
    <property type="entry name" value="Transgly"/>
    <property type="match status" value="1"/>
</dbReference>
<evidence type="ECO:0000256" key="5">
    <source>
        <dbReference type="ARBA" id="ARBA00022801"/>
    </source>
</evidence>
<dbReference type="PANTHER" id="PTHR32282:SF33">
    <property type="entry name" value="PEPTIDOGLYCAN GLYCOSYLTRANSFERASE"/>
    <property type="match status" value="1"/>
</dbReference>
<evidence type="ECO:0000256" key="3">
    <source>
        <dbReference type="ARBA" id="ARBA00022676"/>
    </source>
</evidence>
<dbReference type="GO" id="GO:0030288">
    <property type="term" value="C:outer membrane-bounded periplasmic space"/>
    <property type="evidence" value="ECO:0007669"/>
    <property type="project" value="TreeGrafter"/>
</dbReference>
<dbReference type="AlphaFoldDB" id="A0A1H6FVK9"/>
<feature type="compositionally biased region" description="Pro residues" evidence="9">
    <location>
        <begin position="760"/>
        <end position="774"/>
    </location>
</feature>
<keyword evidence="5" id="KW-0378">Hydrolase</keyword>
<evidence type="ECO:0000256" key="8">
    <source>
        <dbReference type="ARBA" id="ARBA00049902"/>
    </source>
</evidence>